<feature type="transmembrane region" description="Helical" evidence="9">
    <location>
        <begin position="150"/>
        <end position="169"/>
    </location>
</feature>
<feature type="transmembrane region" description="Helical" evidence="9">
    <location>
        <begin position="236"/>
        <end position="254"/>
    </location>
</feature>
<evidence type="ECO:0000256" key="3">
    <source>
        <dbReference type="ARBA" id="ARBA00022679"/>
    </source>
</evidence>
<feature type="transmembrane region" description="Helical" evidence="9">
    <location>
        <begin position="65"/>
        <end position="83"/>
    </location>
</feature>
<feature type="transmembrane region" description="Helical" evidence="9">
    <location>
        <begin position="95"/>
        <end position="117"/>
    </location>
</feature>
<feature type="domain" description="Sphingomyelin synthase-like" evidence="10">
    <location>
        <begin position="210"/>
        <end position="256"/>
    </location>
</feature>
<feature type="transmembrane region" description="Helical" evidence="9">
    <location>
        <begin position="123"/>
        <end position="143"/>
    </location>
</feature>
<evidence type="ECO:0000259" key="10">
    <source>
        <dbReference type="Pfam" id="PF14360"/>
    </source>
</evidence>
<keyword evidence="8 9" id="KW-0472">Membrane</keyword>
<dbReference type="AlphaFoldDB" id="A0A813VRF8"/>
<evidence type="ECO:0000256" key="1">
    <source>
        <dbReference type="ARBA" id="ARBA00004141"/>
    </source>
</evidence>
<dbReference type="InterPro" id="IPR025749">
    <property type="entry name" value="Sphingomyelin_synth-like_dom"/>
</dbReference>
<comment type="caution">
    <text evidence="11">The sequence shown here is derived from an EMBL/GenBank/DDBJ whole genome shotgun (WGS) entry which is preliminary data.</text>
</comment>
<evidence type="ECO:0000313" key="11">
    <source>
        <dbReference type="EMBL" id="CAF0849696.1"/>
    </source>
</evidence>
<feature type="transmembrane region" description="Helical" evidence="9">
    <location>
        <begin position="209"/>
        <end position="229"/>
    </location>
</feature>
<evidence type="ECO:0000256" key="2">
    <source>
        <dbReference type="ARBA" id="ARBA00005441"/>
    </source>
</evidence>
<protein>
    <recommendedName>
        <fullName evidence="10">Sphingomyelin synthase-like domain-containing protein</fullName>
    </recommendedName>
</protein>
<dbReference type="GO" id="GO:0033188">
    <property type="term" value="F:sphingomyelin synthase activity"/>
    <property type="evidence" value="ECO:0007669"/>
    <property type="project" value="TreeGrafter"/>
</dbReference>
<dbReference type="OrthoDB" id="422827at2759"/>
<dbReference type="InterPro" id="IPR045221">
    <property type="entry name" value="Sphingomyelin_synth-like"/>
</dbReference>
<keyword evidence="4 9" id="KW-0812">Transmembrane</keyword>
<accession>A0A813VRF8</accession>
<dbReference type="Pfam" id="PF14360">
    <property type="entry name" value="PAP2_C"/>
    <property type="match status" value="2"/>
</dbReference>
<feature type="transmembrane region" description="Helical" evidence="9">
    <location>
        <begin position="21"/>
        <end position="45"/>
    </location>
</feature>
<proteinExistence type="inferred from homology"/>
<feature type="domain" description="Sphingomyelin synthase-like" evidence="10">
    <location>
        <begin position="146"/>
        <end position="176"/>
    </location>
</feature>
<comment type="subcellular location">
    <subcellularLocation>
        <location evidence="1">Membrane</location>
        <topology evidence="1">Multi-pass membrane protein</topology>
    </subcellularLocation>
</comment>
<dbReference type="EMBL" id="CAJNOJ010000049">
    <property type="protein sequence ID" value="CAF0958088.1"/>
    <property type="molecule type" value="Genomic_DNA"/>
</dbReference>
<dbReference type="PANTHER" id="PTHR21290">
    <property type="entry name" value="SPHINGOMYELIN SYNTHETASE"/>
    <property type="match status" value="1"/>
</dbReference>
<keyword evidence="13" id="KW-1185">Reference proteome</keyword>
<dbReference type="GO" id="GO:0005789">
    <property type="term" value="C:endoplasmic reticulum membrane"/>
    <property type="evidence" value="ECO:0007669"/>
    <property type="project" value="TreeGrafter"/>
</dbReference>
<name>A0A813VRF8_ADIRI</name>
<keyword evidence="5" id="KW-0746">Sphingolipid metabolism</keyword>
<gene>
    <name evidence="12" type="ORF">EDS130_LOCUS12702</name>
    <name evidence="11" type="ORF">XAT740_LOCUS5414</name>
</gene>
<evidence type="ECO:0000313" key="13">
    <source>
        <dbReference type="Proteomes" id="UP000663828"/>
    </source>
</evidence>
<evidence type="ECO:0000256" key="5">
    <source>
        <dbReference type="ARBA" id="ARBA00022919"/>
    </source>
</evidence>
<dbReference type="PANTHER" id="PTHR21290:SF25">
    <property type="entry name" value="SPHINGOMYELIN SYNTHASE-RELATED PROTEIN 1"/>
    <property type="match status" value="1"/>
</dbReference>
<dbReference type="Proteomes" id="UP000663852">
    <property type="component" value="Unassembled WGS sequence"/>
</dbReference>
<organism evidence="11 13">
    <name type="scientific">Adineta ricciae</name>
    <name type="common">Rotifer</name>
    <dbReference type="NCBI Taxonomy" id="249248"/>
    <lineage>
        <taxon>Eukaryota</taxon>
        <taxon>Metazoa</taxon>
        <taxon>Spiralia</taxon>
        <taxon>Gnathifera</taxon>
        <taxon>Rotifera</taxon>
        <taxon>Eurotatoria</taxon>
        <taxon>Bdelloidea</taxon>
        <taxon>Adinetida</taxon>
        <taxon>Adinetidae</taxon>
        <taxon>Adineta</taxon>
    </lineage>
</organism>
<keyword evidence="3" id="KW-0808">Transferase</keyword>
<evidence type="ECO:0000256" key="8">
    <source>
        <dbReference type="ARBA" id="ARBA00023136"/>
    </source>
</evidence>
<evidence type="ECO:0000256" key="9">
    <source>
        <dbReference type="SAM" id="Phobius"/>
    </source>
</evidence>
<dbReference type="GO" id="GO:0000139">
    <property type="term" value="C:Golgi membrane"/>
    <property type="evidence" value="ECO:0007669"/>
    <property type="project" value="TreeGrafter"/>
</dbReference>
<keyword evidence="7" id="KW-0443">Lipid metabolism</keyword>
<evidence type="ECO:0000256" key="6">
    <source>
        <dbReference type="ARBA" id="ARBA00022989"/>
    </source>
</evidence>
<comment type="similarity">
    <text evidence="2">Belongs to the sphingomyelin synthase family.</text>
</comment>
<reference evidence="11" key="1">
    <citation type="submission" date="2021-02" db="EMBL/GenBank/DDBJ databases">
        <authorList>
            <person name="Nowell W R."/>
        </authorList>
    </citation>
    <scope>NUCLEOTIDE SEQUENCE</scope>
</reference>
<dbReference type="EMBL" id="CAJNOR010000233">
    <property type="protein sequence ID" value="CAF0849696.1"/>
    <property type="molecule type" value="Genomic_DNA"/>
</dbReference>
<dbReference type="Proteomes" id="UP000663828">
    <property type="component" value="Unassembled WGS sequence"/>
</dbReference>
<evidence type="ECO:0000256" key="4">
    <source>
        <dbReference type="ARBA" id="ARBA00022692"/>
    </source>
</evidence>
<dbReference type="GO" id="GO:0047493">
    <property type="term" value="F:ceramide cholinephosphotransferase activity"/>
    <property type="evidence" value="ECO:0007669"/>
    <property type="project" value="TreeGrafter"/>
</dbReference>
<dbReference type="GO" id="GO:0005886">
    <property type="term" value="C:plasma membrane"/>
    <property type="evidence" value="ECO:0007669"/>
    <property type="project" value="TreeGrafter"/>
</dbReference>
<keyword evidence="6 9" id="KW-1133">Transmembrane helix</keyword>
<evidence type="ECO:0000256" key="7">
    <source>
        <dbReference type="ARBA" id="ARBA00023098"/>
    </source>
</evidence>
<dbReference type="GO" id="GO:0046513">
    <property type="term" value="P:ceramide biosynthetic process"/>
    <property type="evidence" value="ECO:0007669"/>
    <property type="project" value="TreeGrafter"/>
</dbReference>
<sequence>MAFVVVTWRCFKKYLPLITSFIFFLILFYTNAVVTTIADRIAPYYQAALPDVGHKLLPYWTYYQVNNYTIIVAYVFVFIRFLPQSDIRITVFRRWFFVQGLMFGMRSISIYITSLTVPQPGCITNVTALATPAVEAFYVIVGIHATCGDVLFSGHTVALTICALCWTTYARADEYRPFVFLYRKCGCTRQFHFPEWLFYPKLDAVGDPMTLYFTTYIVWLYSIMGYLFIIATRFHYTVDVFLGCLLTVLTWYTYHSYVKRLLEKRRFIIARIFVWFEGLEGDATTSISLLNGPVLNQPTELPPVAVVTAGDAQR</sequence>
<evidence type="ECO:0000313" key="12">
    <source>
        <dbReference type="EMBL" id="CAF0958088.1"/>
    </source>
</evidence>